<evidence type="ECO:0000313" key="3">
    <source>
        <dbReference type="Proteomes" id="UP001279734"/>
    </source>
</evidence>
<keyword evidence="3" id="KW-1185">Reference proteome</keyword>
<proteinExistence type="predicted"/>
<gene>
    <name evidence="2" type="ORF">Nepgr_024651</name>
</gene>
<organism evidence="2 3">
    <name type="scientific">Nepenthes gracilis</name>
    <name type="common">Slender pitcher plant</name>
    <dbReference type="NCBI Taxonomy" id="150966"/>
    <lineage>
        <taxon>Eukaryota</taxon>
        <taxon>Viridiplantae</taxon>
        <taxon>Streptophyta</taxon>
        <taxon>Embryophyta</taxon>
        <taxon>Tracheophyta</taxon>
        <taxon>Spermatophyta</taxon>
        <taxon>Magnoliopsida</taxon>
        <taxon>eudicotyledons</taxon>
        <taxon>Gunneridae</taxon>
        <taxon>Pentapetalae</taxon>
        <taxon>Caryophyllales</taxon>
        <taxon>Nepenthaceae</taxon>
        <taxon>Nepenthes</taxon>
    </lineage>
</organism>
<feature type="region of interest" description="Disordered" evidence="1">
    <location>
        <begin position="73"/>
        <end position="102"/>
    </location>
</feature>
<reference evidence="2" key="1">
    <citation type="submission" date="2023-05" db="EMBL/GenBank/DDBJ databases">
        <title>Nepenthes gracilis genome sequencing.</title>
        <authorList>
            <person name="Fukushima K."/>
        </authorList>
    </citation>
    <scope>NUCLEOTIDE SEQUENCE</scope>
    <source>
        <strain evidence="2">SING2019-196</strain>
    </source>
</reference>
<evidence type="ECO:0000256" key="1">
    <source>
        <dbReference type="SAM" id="MobiDB-lite"/>
    </source>
</evidence>
<evidence type="ECO:0000313" key="2">
    <source>
        <dbReference type="EMBL" id="GMH22808.1"/>
    </source>
</evidence>
<sequence>MCMEIVSVLPTTNNSENLEKSVRAIIGVVNVVSVKGIDARNLTYVIGVKAPDPRVRRLRLHNRQQSVSIFGKTSGSREVGRTQHGARSQRVLSRHRDKIVRL</sequence>
<dbReference type="AlphaFoldDB" id="A0AAD3T4J5"/>
<dbReference type="Proteomes" id="UP001279734">
    <property type="component" value="Unassembled WGS sequence"/>
</dbReference>
<protein>
    <submittedName>
        <fullName evidence="2">Uncharacterized protein</fullName>
    </submittedName>
</protein>
<accession>A0AAD3T4J5</accession>
<name>A0AAD3T4J5_NEPGR</name>
<dbReference type="EMBL" id="BSYO01000025">
    <property type="protein sequence ID" value="GMH22808.1"/>
    <property type="molecule type" value="Genomic_DNA"/>
</dbReference>
<feature type="compositionally biased region" description="Basic residues" evidence="1">
    <location>
        <begin position="92"/>
        <end position="102"/>
    </location>
</feature>
<comment type="caution">
    <text evidence="2">The sequence shown here is derived from an EMBL/GenBank/DDBJ whole genome shotgun (WGS) entry which is preliminary data.</text>
</comment>